<proteinExistence type="predicted"/>
<keyword evidence="3" id="KW-1185">Reference proteome</keyword>
<feature type="region of interest" description="Disordered" evidence="1">
    <location>
        <begin position="33"/>
        <end position="81"/>
    </location>
</feature>
<gene>
    <name evidence="2" type="primary">Necator_chrIII.g10008</name>
    <name evidence="2" type="ORF">RB195_009243</name>
</gene>
<organism evidence="2 3">
    <name type="scientific">Necator americanus</name>
    <name type="common">Human hookworm</name>
    <dbReference type="NCBI Taxonomy" id="51031"/>
    <lineage>
        <taxon>Eukaryota</taxon>
        <taxon>Metazoa</taxon>
        <taxon>Ecdysozoa</taxon>
        <taxon>Nematoda</taxon>
        <taxon>Chromadorea</taxon>
        <taxon>Rhabditida</taxon>
        <taxon>Rhabditina</taxon>
        <taxon>Rhabditomorpha</taxon>
        <taxon>Strongyloidea</taxon>
        <taxon>Ancylostomatidae</taxon>
        <taxon>Bunostominae</taxon>
        <taxon>Necator</taxon>
    </lineage>
</organism>
<dbReference type="EMBL" id="JAVFWL010000003">
    <property type="protein sequence ID" value="KAK6741271.1"/>
    <property type="molecule type" value="Genomic_DNA"/>
</dbReference>
<protein>
    <submittedName>
        <fullName evidence="2">Uncharacterized protein</fullName>
    </submittedName>
</protein>
<name>A0ABR1CTP7_NECAM</name>
<evidence type="ECO:0000256" key="1">
    <source>
        <dbReference type="SAM" id="MobiDB-lite"/>
    </source>
</evidence>
<evidence type="ECO:0000313" key="2">
    <source>
        <dbReference type="EMBL" id="KAK6741271.1"/>
    </source>
</evidence>
<reference evidence="2 3" key="1">
    <citation type="submission" date="2023-08" db="EMBL/GenBank/DDBJ databases">
        <title>A Necator americanus chromosomal reference genome.</title>
        <authorList>
            <person name="Ilik V."/>
            <person name="Petrzelkova K.J."/>
            <person name="Pardy F."/>
            <person name="Fuh T."/>
            <person name="Niatou-Singa F.S."/>
            <person name="Gouil Q."/>
            <person name="Baker L."/>
            <person name="Ritchie M.E."/>
            <person name="Jex A.R."/>
            <person name="Gazzola D."/>
            <person name="Li H."/>
            <person name="Toshio Fujiwara R."/>
            <person name="Zhan B."/>
            <person name="Aroian R.V."/>
            <person name="Pafco B."/>
            <person name="Schwarz E.M."/>
        </authorList>
    </citation>
    <scope>NUCLEOTIDE SEQUENCE [LARGE SCALE GENOMIC DNA]</scope>
    <source>
        <strain evidence="2 3">Aroian</strain>
        <tissue evidence="2">Whole animal</tissue>
    </source>
</reference>
<sequence length="81" mass="8599">MNGARPVKVTVQPLVLAKVMSISSLVARGDKNMRHLAPSAHGSETGSGGGGDDDDYDDEFFRENADEKKPDMEPKSGSCSC</sequence>
<accession>A0ABR1CTP7</accession>
<comment type="caution">
    <text evidence="2">The sequence shown here is derived from an EMBL/GenBank/DDBJ whole genome shotgun (WGS) entry which is preliminary data.</text>
</comment>
<evidence type="ECO:0000313" key="3">
    <source>
        <dbReference type="Proteomes" id="UP001303046"/>
    </source>
</evidence>
<feature type="compositionally biased region" description="Basic and acidic residues" evidence="1">
    <location>
        <begin position="59"/>
        <end position="74"/>
    </location>
</feature>
<dbReference type="Proteomes" id="UP001303046">
    <property type="component" value="Unassembled WGS sequence"/>
</dbReference>